<keyword evidence="7 8" id="KW-0472">Membrane</keyword>
<dbReference type="Gene3D" id="1.10.3470.10">
    <property type="entry name" value="ABC transporter involved in vitamin B12 uptake, BtuC"/>
    <property type="match status" value="1"/>
</dbReference>
<evidence type="ECO:0000256" key="3">
    <source>
        <dbReference type="ARBA" id="ARBA00022448"/>
    </source>
</evidence>
<feature type="transmembrane region" description="Helical" evidence="8">
    <location>
        <begin position="116"/>
        <end position="135"/>
    </location>
</feature>
<protein>
    <submittedName>
        <fullName evidence="10">Iron complex transport system permease protein</fullName>
    </submittedName>
</protein>
<keyword evidence="11" id="KW-1185">Reference proteome</keyword>
<reference evidence="10 11" key="1">
    <citation type="submission" date="2018-07" db="EMBL/GenBank/DDBJ databases">
        <title>Genomic Encyclopedia of Type Strains, Phase III (KMG-III): the genomes of soil and plant-associated and newly described type strains.</title>
        <authorList>
            <person name="Whitman W."/>
        </authorList>
    </citation>
    <scope>NUCLEOTIDE SEQUENCE [LARGE SCALE GENOMIC DNA]</scope>
    <source>
        <strain evidence="10 11">CECT 8333</strain>
    </source>
</reference>
<dbReference type="FunFam" id="1.10.3470.10:FF:000001">
    <property type="entry name" value="Vitamin B12 ABC transporter permease BtuC"/>
    <property type="match status" value="1"/>
</dbReference>
<dbReference type="Pfam" id="PF01032">
    <property type="entry name" value="FecCD"/>
    <property type="match status" value="1"/>
</dbReference>
<comment type="similarity">
    <text evidence="2">Belongs to the binding-protein-dependent transport system permease family. FecCD subfamily.</text>
</comment>
<dbReference type="RefSeq" id="WP_114496726.1">
    <property type="nucleotide sequence ID" value="NZ_QPJW01000003.1"/>
</dbReference>
<feature type="transmembrane region" description="Helical" evidence="8">
    <location>
        <begin position="299"/>
        <end position="324"/>
    </location>
</feature>
<feature type="transmembrane region" description="Helical" evidence="8">
    <location>
        <begin position="238"/>
        <end position="262"/>
    </location>
</feature>
<gene>
    <name evidence="10" type="ORF">DFP94_103410</name>
</gene>
<dbReference type="AlphaFoldDB" id="A0A369BJB0"/>
<sequence length="329" mass="34194">MNKRRWISGCTLFACLVIAALASACLGDTFISPGNVLRSLTGAGPEADAMIVQKLRLPRLLIAMLAGASLAAAGTLLQAVARNPMASPEILGITGGASAAAVAFLTYGVGVIGIRWLPVSALAGAAAAAFVLYVFAWKKGVTPFRLILIGVGMSSLMSAATTMMIVFNPRNDAGQAYTWLTGSVYGANWQHVLLLLPWTVLLLPLSMLLRRHVNISQLGDDIATSSGSRVQLTRLLQILLSVALAGSAVSVAGAIGFVGLLAPHMARKIVGADFGRVLPVSALLGALIVMLADLAGRTLFLPLDVPAGVFTAAIGAPFFIYLLYAGRNQ</sequence>
<keyword evidence="6 8" id="KW-1133">Transmembrane helix</keyword>
<evidence type="ECO:0000256" key="2">
    <source>
        <dbReference type="ARBA" id="ARBA00007935"/>
    </source>
</evidence>
<dbReference type="CDD" id="cd06550">
    <property type="entry name" value="TM_ABC_iron-siderophores_like"/>
    <property type="match status" value="1"/>
</dbReference>
<dbReference type="InterPro" id="IPR000522">
    <property type="entry name" value="ABC_transptr_permease_BtuC"/>
</dbReference>
<accession>A0A369BJB0</accession>
<dbReference type="EMBL" id="QPJW01000003">
    <property type="protein sequence ID" value="RCX20678.1"/>
    <property type="molecule type" value="Genomic_DNA"/>
</dbReference>
<dbReference type="SUPFAM" id="SSF81345">
    <property type="entry name" value="ABC transporter involved in vitamin B12 uptake, BtuC"/>
    <property type="match status" value="1"/>
</dbReference>
<feature type="transmembrane region" description="Helical" evidence="8">
    <location>
        <begin position="274"/>
        <end position="292"/>
    </location>
</feature>
<evidence type="ECO:0000256" key="9">
    <source>
        <dbReference type="SAM" id="SignalP"/>
    </source>
</evidence>
<evidence type="ECO:0000256" key="1">
    <source>
        <dbReference type="ARBA" id="ARBA00004651"/>
    </source>
</evidence>
<evidence type="ECO:0000313" key="11">
    <source>
        <dbReference type="Proteomes" id="UP000253090"/>
    </source>
</evidence>
<keyword evidence="9" id="KW-0732">Signal</keyword>
<feature type="transmembrane region" description="Helical" evidence="8">
    <location>
        <begin position="187"/>
        <end position="209"/>
    </location>
</feature>
<feature type="chain" id="PRO_5017074768" evidence="9">
    <location>
        <begin position="25"/>
        <end position="329"/>
    </location>
</feature>
<dbReference type="PANTHER" id="PTHR30472">
    <property type="entry name" value="FERRIC ENTEROBACTIN TRANSPORT SYSTEM PERMEASE PROTEIN"/>
    <property type="match status" value="1"/>
</dbReference>
<evidence type="ECO:0000256" key="5">
    <source>
        <dbReference type="ARBA" id="ARBA00022692"/>
    </source>
</evidence>
<evidence type="ECO:0000313" key="10">
    <source>
        <dbReference type="EMBL" id="RCX20678.1"/>
    </source>
</evidence>
<comment type="caution">
    <text evidence="10">The sequence shown here is derived from an EMBL/GenBank/DDBJ whole genome shotgun (WGS) entry which is preliminary data.</text>
</comment>
<dbReference type="Proteomes" id="UP000253090">
    <property type="component" value="Unassembled WGS sequence"/>
</dbReference>
<keyword evidence="3" id="KW-0813">Transport</keyword>
<organism evidence="10 11">
    <name type="scientific">Fontibacillus phaseoli</name>
    <dbReference type="NCBI Taxonomy" id="1416533"/>
    <lineage>
        <taxon>Bacteria</taxon>
        <taxon>Bacillati</taxon>
        <taxon>Bacillota</taxon>
        <taxon>Bacilli</taxon>
        <taxon>Bacillales</taxon>
        <taxon>Paenibacillaceae</taxon>
        <taxon>Fontibacillus</taxon>
    </lineage>
</organism>
<dbReference type="GO" id="GO:0033214">
    <property type="term" value="P:siderophore-iron import into cell"/>
    <property type="evidence" value="ECO:0007669"/>
    <property type="project" value="TreeGrafter"/>
</dbReference>
<dbReference type="OrthoDB" id="9811721at2"/>
<comment type="subcellular location">
    <subcellularLocation>
        <location evidence="1">Cell membrane</location>
        <topology evidence="1">Multi-pass membrane protein</topology>
    </subcellularLocation>
</comment>
<proteinExistence type="inferred from homology"/>
<dbReference type="PANTHER" id="PTHR30472:SF24">
    <property type="entry name" value="FERRIC ENTEROBACTIN TRANSPORT SYSTEM PERMEASE PROTEIN FEPG"/>
    <property type="match status" value="1"/>
</dbReference>
<dbReference type="GO" id="GO:0022857">
    <property type="term" value="F:transmembrane transporter activity"/>
    <property type="evidence" value="ECO:0007669"/>
    <property type="project" value="InterPro"/>
</dbReference>
<feature type="transmembrane region" description="Helical" evidence="8">
    <location>
        <begin position="147"/>
        <end position="167"/>
    </location>
</feature>
<feature type="signal peptide" evidence="9">
    <location>
        <begin position="1"/>
        <end position="24"/>
    </location>
</feature>
<keyword evidence="5 8" id="KW-0812">Transmembrane</keyword>
<dbReference type="InterPro" id="IPR037294">
    <property type="entry name" value="ABC_BtuC-like"/>
</dbReference>
<dbReference type="GO" id="GO:0005886">
    <property type="term" value="C:plasma membrane"/>
    <property type="evidence" value="ECO:0007669"/>
    <property type="project" value="UniProtKB-SubCell"/>
</dbReference>
<keyword evidence="4" id="KW-1003">Cell membrane</keyword>
<evidence type="ECO:0000256" key="8">
    <source>
        <dbReference type="SAM" id="Phobius"/>
    </source>
</evidence>
<evidence type="ECO:0000256" key="6">
    <source>
        <dbReference type="ARBA" id="ARBA00022989"/>
    </source>
</evidence>
<evidence type="ECO:0000256" key="4">
    <source>
        <dbReference type="ARBA" id="ARBA00022475"/>
    </source>
</evidence>
<evidence type="ECO:0000256" key="7">
    <source>
        <dbReference type="ARBA" id="ARBA00023136"/>
    </source>
</evidence>
<feature type="transmembrane region" description="Helical" evidence="8">
    <location>
        <begin position="90"/>
        <end position="110"/>
    </location>
</feature>
<dbReference type="PROSITE" id="PS51257">
    <property type="entry name" value="PROKAR_LIPOPROTEIN"/>
    <property type="match status" value="1"/>
</dbReference>
<name>A0A369BJB0_9BACL</name>
<feature type="transmembrane region" description="Helical" evidence="8">
    <location>
        <begin position="60"/>
        <end position="81"/>
    </location>
</feature>